<proteinExistence type="predicted"/>
<reference evidence="1 2" key="1">
    <citation type="submission" date="2015-08" db="EMBL/GenBank/DDBJ databases">
        <title>Next Generation Sequencing and Analysis of the Genome of Puccinia sorghi L Schw, the Causal Agent of Maize Common Rust.</title>
        <authorList>
            <person name="Rochi L."/>
            <person name="Burguener G."/>
            <person name="Darino M."/>
            <person name="Turjanski A."/>
            <person name="Kreff E."/>
            <person name="Dieguez M.J."/>
            <person name="Sacco F."/>
        </authorList>
    </citation>
    <scope>NUCLEOTIDE SEQUENCE [LARGE SCALE GENOMIC DNA]</scope>
    <source>
        <strain evidence="1 2">RO10H11247</strain>
    </source>
</reference>
<dbReference type="Proteomes" id="UP000037035">
    <property type="component" value="Unassembled WGS sequence"/>
</dbReference>
<evidence type="ECO:0000313" key="1">
    <source>
        <dbReference type="EMBL" id="KNZ44563.1"/>
    </source>
</evidence>
<organism evidence="1 2">
    <name type="scientific">Puccinia sorghi</name>
    <dbReference type="NCBI Taxonomy" id="27349"/>
    <lineage>
        <taxon>Eukaryota</taxon>
        <taxon>Fungi</taxon>
        <taxon>Dikarya</taxon>
        <taxon>Basidiomycota</taxon>
        <taxon>Pucciniomycotina</taxon>
        <taxon>Pucciniomycetes</taxon>
        <taxon>Pucciniales</taxon>
        <taxon>Pucciniaceae</taxon>
        <taxon>Puccinia</taxon>
    </lineage>
</organism>
<evidence type="ECO:0000313" key="2">
    <source>
        <dbReference type="Proteomes" id="UP000037035"/>
    </source>
</evidence>
<sequence>FTNFAHNLDVATIEQLREEKGARYVQRNKLLELRRRDTITTSVKLPVPIVLPQNCYDPIYLQSRENVAKTLVQIQDRALEFPSI</sequence>
<comment type="caution">
    <text evidence="1">The sequence shown here is derived from an EMBL/GenBank/DDBJ whole genome shotgun (WGS) entry which is preliminary data.</text>
</comment>
<accession>A0A0L6U7Q4</accession>
<feature type="non-terminal residue" evidence="1">
    <location>
        <position position="1"/>
    </location>
</feature>
<dbReference type="EMBL" id="LAVV01014639">
    <property type="protein sequence ID" value="KNZ44563.1"/>
    <property type="molecule type" value="Genomic_DNA"/>
</dbReference>
<name>A0A0L6U7Q4_9BASI</name>
<keyword evidence="2" id="KW-1185">Reference proteome</keyword>
<dbReference type="AlphaFoldDB" id="A0A0L6U7Q4"/>
<protein>
    <submittedName>
        <fullName evidence="1">Uncharacterized protein</fullName>
    </submittedName>
</protein>
<dbReference type="VEuPathDB" id="FungiDB:VP01_9030g2"/>
<gene>
    <name evidence="1" type="ORF">VP01_9030g2</name>
</gene>